<keyword evidence="1" id="KW-0732">Signal</keyword>
<protein>
    <submittedName>
        <fullName evidence="3">Cupin 2 conserved barrel domain protein</fullName>
    </submittedName>
</protein>
<dbReference type="AlphaFoldDB" id="A0A1Y5PMQ4"/>
<evidence type="ECO:0000256" key="1">
    <source>
        <dbReference type="SAM" id="SignalP"/>
    </source>
</evidence>
<evidence type="ECO:0000313" key="3">
    <source>
        <dbReference type="EMBL" id="SBS78619.1"/>
    </source>
</evidence>
<dbReference type="SUPFAM" id="SSF51182">
    <property type="entry name" value="RmlC-like cupins"/>
    <property type="match status" value="1"/>
</dbReference>
<dbReference type="InterPro" id="IPR014710">
    <property type="entry name" value="RmlC-like_jellyroll"/>
</dbReference>
<sequence>MTVRLLTVVGVALALCAVMPATTAGATPPDGDAARTDIAKGTTDTPVSITTDGPTTLIVQSLVLQPGASSGWHTHPGTELSVITDGAVALQAAGACGPVTYGAGQAVSIPPGVAHRVVNESASEAQVVLTYTIPVDAPVRGDVPDVCAN</sequence>
<dbReference type="InterPro" id="IPR013096">
    <property type="entry name" value="Cupin_2"/>
</dbReference>
<organism evidence="3">
    <name type="scientific">uncultured Mycobacterium sp</name>
    <dbReference type="NCBI Taxonomy" id="171292"/>
    <lineage>
        <taxon>Bacteria</taxon>
        <taxon>Bacillati</taxon>
        <taxon>Actinomycetota</taxon>
        <taxon>Actinomycetes</taxon>
        <taxon>Mycobacteriales</taxon>
        <taxon>Mycobacteriaceae</taxon>
        <taxon>Mycobacterium</taxon>
        <taxon>environmental samples</taxon>
    </lineage>
</organism>
<evidence type="ECO:0000259" key="2">
    <source>
        <dbReference type="Pfam" id="PF07883"/>
    </source>
</evidence>
<dbReference type="EMBL" id="FLQS01000056">
    <property type="protein sequence ID" value="SBS78619.1"/>
    <property type="molecule type" value="Genomic_DNA"/>
</dbReference>
<reference evidence="3" key="1">
    <citation type="submission" date="2016-03" db="EMBL/GenBank/DDBJ databases">
        <authorList>
            <person name="Ploux O."/>
        </authorList>
    </citation>
    <scope>NUCLEOTIDE SEQUENCE</scope>
    <source>
        <strain evidence="3">UC10</strain>
    </source>
</reference>
<feature type="domain" description="Cupin type-2" evidence="2">
    <location>
        <begin position="63"/>
        <end position="129"/>
    </location>
</feature>
<accession>A0A1Y5PMQ4</accession>
<feature type="chain" id="PRO_5011989040" evidence="1">
    <location>
        <begin position="27"/>
        <end position="149"/>
    </location>
</feature>
<dbReference type="Gene3D" id="2.60.120.10">
    <property type="entry name" value="Jelly Rolls"/>
    <property type="match status" value="1"/>
</dbReference>
<proteinExistence type="predicted"/>
<gene>
    <name evidence="3" type="ORF">MHPYR_60107</name>
</gene>
<name>A0A1Y5PMQ4_9MYCO</name>
<dbReference type="Pfam" id="PF07883">
    <property type="entry name" value="Cupin_2"/>
    <property type="match status" value="1"/>
</dbReference>
<feature type="signal peptide" evidence="1">
    <location>
        <begin position="1"/>
        <end position="26"/>
    </location>
</feature>
<dbReference type="InterPro" id="IPR011051">
    <property type="entry name" value="RmlC_Cupin_sf"/>
</dbReference>